<sequence length="43" mass="5172">LFKNKNNDGHNTEFPEEWREFPRMIVLEQVIIRSVAIHVPGFY</sequence>
<name>A0A9N9EFP9_9GLOM</name>
<proteinExistence type="predicted"/>
<gene>
    <name evidence="1" type="ORF">FCALED_LOCUS11979</name>
</gene>
<dbReference type="AlphaFoldDB" id="A0A9N9EFP9"/>
<organism evidence="1 2">
    <name type="scientific">Funneliformis caledonium</name>
    <dbReference type="NCBI Taxonomy" id="1117310"/>
    <lineage>
        <taxon>Eukaryota</taxon>
        <taxon>Fungi</taxon>
        <taxon>Fungi incertae sedis</taxon>
        <taxon>Mucoromycota</taxon>
        <taxon>Glomeromycotina</taxon>
        <taxon>Glomeromycetes</taxon>
        <taxon>Glomerales</taxon>
        <taxon>Glomeraceae</taxon>
        <taxon>Funneliformis</taxon>
    </lineage>
</organism>
<dbReference type="EMBL" id="CAJVPQ010005428">
    <property type="protein sequence ID" value="CAG8670043.1"/>
    <property type="molecule type" value="Genomic_DNA"/>
</dbReference>
<evidence type="ECO:0000313" key="2">
    <source>
        <dbReference type="Proteomes" id="UP000789570"/>
    </source>
</evidence>
<accession>A0A9N9EFP9</accession>
<dbReference type="OrthoDB" id="6513042at2759"/>
<keyword evidence="2" id="KW-1185">Reference proteome</keyword>
<evidence type="ECO:0000313" key="1">
    <source>
        <dbReference type="EMBL" id="CAG8670043.1"/>
    </source>
</evidence>
<protein>
    <submittedName>
        <fullName evidence="1">3076_t:CDS:1</fullName>
    </submittedName>
</protein>
<feature type="non-terminal residue" evidence="1">
    <location>
        <position position="1"/>
    </location>
</feature>
<comment type="caution">
    <text evidence="1">The sequence shown here is derived from an EMBL/GenBank/DDBJ whole genome shotgun (WGS) entry which is preliminary data.</text>
</comment>
<reference evidence="1" key="1">
    <citation type="submission" date="2021-06" db="EMBL/GenBank/DDBJ databases">
        <authorList>
            <person name="Kallberg Y."/>
            <person name="Tangrot J."/>
            <person name="Rosling A."/>
        </authorList>
    </citation>
    <scope>NUCLEOTIDE SEQUENCE</scope>
    <source>
        <strain evidence="1">UK204</strain>
    </source>
</reference>
<dbReference type="Proteomes" id="UP000789570">
    <property type="component" value="Unassembled WGS sequence"/>
</dbReference>